<dbReference type="STRING" id="357804.Ping_3470"/>
<dbReference type="NCBIfam" id="TIGR00426">
    <property type="entry name" value="competence protein ComEA helix-hairpin-helix repeat region"/>
    <property type="match status" value="1"/>
</dbReference>
<dbReference type="InterPro" id="IPR010994">
    <property type="entry name" value="RuvA_2-like"/>
</dbReference>
<evidence type="ECO:0000313" key="2">
    <source>
        <dbReference type="EMBL" id="ABM05153.1"/>
    </source>
</evidence>
<sequence length="104" mass="11810">MKYKLTYRLLAIFALLFLPFSQQVWAAEKVEQSIQMTSQVVEKININQATSQQLTIVKGIGEKKAQAIIDYRTMNGDFADLNELVKVRGIGDATLKKIQPFFTL</sequence>
<proteinExistence type="predicted"/>
<dbReference type="OrthoDB" id="7510573at2"/>
<dbReference type="SUPFAM" id="SSF47781">
    <property type="entry name" value="RuvA domain 2-like"/>
    <property type="match status" value="1"/>
</dbReference>
<dbReference type="KEGG" id="pin:Ping_3470"/>
<gene>
    <name evidence="2" type="ordered locus">Ping_3470</name>
</gene>
<dbReference type="Gene3D" id="1.10.150.320">
    <property type="entry name" value="Photosystem II 12 kDa extrinsic protein"/>
    <property type="match status" value="1"/>
</dbReference>
<name>A1T088_PSYIN</name>
<dbReference type="Pfam" id="PF12836">
    <property type="entry name" value="HHH_3"/>
    <property type="match status" value="1"/>
</dbReference>
<dbReference type="PANTHER" id="PTHR21180">
    <property type="entry name" value="ENDONUCLEASE/EXONUCLEASE/PHOSPHATASE FAMILY DOMAIN-CONTAINING PROTEIN 1"/>
    <property type="match status" value="1"/>
</dbReference>
<feature type="chain" id="PRO_5002637191" evidence="1">
    <location>
        <begin position="27"/>
        <end position="104"/>
    </location>
</feature>
<dbReference type="HOGENOM" id="CLU_052011_3_0_6"/>
<protein>
    <submittedName>
        <fullName evidence="2">Competence protein ComEA helix-hairpin-helix repeat protein</fullName>
    </submittedName>
</protein>
<keyword evidence="1" id="KW-0732">Signal</keyword>
<dbReference type="Proteomes" id="UP000000639">
    <property type="component" value="Chromosome"/>
</dbReference>
<dbReference type="GO" id="GO:0015628">
    <property type="term" value="P:protein secretion by the type II secretion system"/>
    <property type="evidence" value="ECO:0007669"/>
    <property type="project" value="TreeGrafter"/>
</dbReference>
<dbReference type="InterPro" id="IPR051675">
    <property type="entry name" value="Endo/Exo/Phosphatase_dom_1"/>
</dbReference>
<accession>A1T088</accession>
<dbReference type="RefSeq" id="WP_011771705.1">
    <property type="nucleotide sequence ID" value="NC_008709.1"/>
</dbReference>
<keyword evidence="3" id="KW-1185">Reference proteome</keyword>
<reference evidence="2 3" key="1">
    <citation type="submission" date="2007-01" db="EMBL/GenBank/DDBJ databases">
        <title>Complete sequence of Psychromonas ingrahamii 37.</title>
        <authorList>
            <consortium name="US DOE Joint Genome Institute"/>
            <person name="Copeland A."/>
            <person name="Lucas S."/>
            <person name="Lapidus A."/>
            <person name="Barry K."/>
            <person name="Detter J.C."/>
            <person name="Glavina del Rio T."/>
            <person name="Hammon N."/>
            <person name="Israni S."/>
            <person name="Dalin E."/>
            <person name="Tice H."/>
            <person name="Pitluck S."/>
            <person name="Thompson L.S."/>
            <person name="Brettin T."/>
            <person name="Bruce D."/>
            <person name="Han C."/>
            <person name="Tapia R."/>
            <person name="Schmutz J."/>
            <person name="Larimer F."/>
            <person name="Land M."/>
            <person name="Hauser L."/>
            <person name="Kyrpides N."/>
            <person name="Ivanova N."/>
            <person name="Staley J."/>
            <person name="Richardson P."/>
        </authorList>
    </citation>
    <scope>NUCLEOTIDE SEQUENCE [LARGE SCALE GENOMIC DNA]</scope>
    <source>
        <strain evidence="2 3">37</strain>
    </source>
</reference>
<organism evidence="2 3">
    <name type="scientific">Psychromonas ingrahamii (strain DSM 17664 / CCUG 51855 / 37)</name>
    <dbReference type="NCBI Taxonomy" id="357804"/>
    <lineage>
        <taxon>Bacteria</taxon>
        <taxon>Pseudomonadati</taxon>
        <taxon>Pseudomonadota</taxon>
        <taxon>Gammaproteobacteria</taxon>
        <taxon>Alteromonadales</taxon>
        <taxon>Psychromonadaceae</taxon>
        <taxon>Psychromonas</taxon>
    </lineage>
</organism>
<dbReference type="EMBL" id="CP000510">
    <property type="protein sequence ID" value="ABM05153.1"/>
    <property type="molecule type" value="Genomic_DNA"/>
</dbReference>
<dbReference type="InterPro" id="IPR004509">
    <property type="entry name" value="Competence_ComEA_HhH"/>
</dbReference>
<evidence type="ECO:0000256" key="1">
    <source>
        <dbReference type="SAM" id="SignalP"/>
    </source>
</evidence>
<dbReference type="PANTHER" id="PTHR21180:SF32">
    <property type="entry name" value="ENDONUCLEASE_EXONUCLEASE_PHOSPHATASE FAMILY DOMAIN-CONTAINING PROTEIN 1"/>
    <property type="match status" value="1"/>
</dbReference>
<dbReference type="GO" id="GO:0015627">
    <property type="term" value="C:type II protein secretion system complex"/>
    <property type="evidence" value="ECO:0007669"/>
    <property type="project" value="TreeGrafter"/>
</dbReference>
<dbReference type="eggNOG" id="COG1555">
    <property type="taxonomic scope" value="Bacteria"/>
</dbReference>
<evidence type="ECO:0000313" key="3">
    <source>
        <dbReference type="Proteomes" id="UP000000639"/>
    </source>
</evidence>
<dbReference type="AlphaFoldDB" id="A1T088"/>
<feature type="signal peptide" evidence="1">
    <location>
        <begin position="1"/>
        <end position="26"/>
    </location>
</feature>